<dbReference type="STRING" id="542762.A0A4S4E7U1"/>
<name>A0A4S4E7U1_CAMSN</name>
<dbReference type="Gene3D" id="1.10.630.10">
    <property type="entry name" value="Cytochrome P450"/>
    <property type="match status" value="1"/>
</dbReference>
<evidence type="ECO:0000256" key="6">
    <source>
        <dbReference type="ARBA" id="ARBA00022989"/>
    </source>
</evidence>
<accession>A0A4S4E7U1</accession>
<evidence type="ECO:0000313" key="12">
    <source>
        <dbReference type="Proteomes" id="UP000306102"/>
    </source>
</evidence>
<keyword evidence="8 10" id="KW-0408">Iron</keyword>
<dbReference type="GO" id="GO:0016705">
    <property type="term" value="F:oxidoreductase activity, acting on paired donors, with incorporation or reduction of molecular oxygen"/>
    <property type="evidence" value="ECO:0007669"/>
    <property type="project" value="InterPro"/>
</dbReference>
<dbReference type="PRINTS" id="PR00463">
    <property type="entry name" value="EP450I"/>
</dbReference>
<evidence type="ECO:0000256" key="10">
    <source>
        <dbReference type="PIRSR" id="PIRSR602401-1"/>
    </source>
</evidence>
<dbReference type="FunFam" id="1.10.630.10:FF:000022">
    <property type="entry name" value="Taxadiene 5-alpha hydroxylase"/>
    <property type="match status" value="1"/>
</dbReference>
<dbReference type="PRINTS" id="PR00385">
    <property type="entry name" value="P450"/>
</dbReference>
<organism evidence="11 12">
    <name type="scientific">Camellia sinensis var. sinensis</name>
    <name type="common">China tea</name>
    <dbReference type="NCBI Taxonomy" id="542762"/>
    <lineage>
        <taxon>Eukaryota</taxon>
        <taxon>Viridiplantae</taxon>
        <taxon>Streptophyta</taxon>
        <taxon>Embryophyta</taxon>
        <taxon>Tracheophyta</taxon>
        <taxon>Spermatophyta</taxon>
        <taxon>Magnoliopsida</taxon>
        <taxon>eudicotyledons</taxon>
        <taxon>Gunneridae</taxon>
        <taxon>Pentapetalae</taxon>
        <taxon>asterids</taxon>
        <taxon>Ericales</taxon>
        <taxon>Theaceae</taxon>
        <taxon>Camellia</taxon>
    </lineage>
</organism>
<dbReference type="InterPro" id="IPR001128">
    <property type="entry name" value="Cyt_P450"/>
</dbReference>
<dbReference type="PANTHER" id="PTHR24286:SF88">
    <property type="entry name" value="BETA-AMYRIN 28-OXIDASE-LIKE"/>
    <property type="match status" value="1"/>
</dbReference>
<keyword evidence="9" id="KW-0472">Membrane</keyword>
<dbReference type="GO" id="GO:0016020">
    <property type="term" value="C:membrane"/>
    <property type="evidence" value="ECO:0007669"/>
    <property type="project" value="UniProtKB-SubCell"/>
</dbReference>
<keyword evidence="7" id="KW-0560">Oxidoreductase</keyword>
<comment type="subcellular location">
    <subcellularLocation>
        <location evidence="2">Membrane</location>
        <topology evidence="2">Single-pass membrane protein</topology>
    </subcellularLocation>
</comment>
<dbReference type="GO" id="GO:0004497">
    <property type="term" value="F:monooxygenase activity"/>
    <property type="evidence" value="ECO:0007669"/>
    <property type="project" value="InterPro"/>
</dbReference>
<keyword evidence="12" id="KW-1185">Reference proteome</keyword>
<protein>
    <recommendedName>
        <fullName evidence="13">Cytochrome P450</fullName>
    </recommendedName>
</protein>
<keyword evidence="5 10" id="KW-0479">Metal-binding</keyword>
<keyword evidence="6" id="KW-1133">Transmembrane helix</keyword>
<evidence type="ECO:0000256" key="7">
    <source>
        <dbReference type="ARBA" id="ARBA00023002"/>
    </source>
</evidence>
<sequence length="484" mass="54670">MEAISLSLCVALLVIILTLCFIFAFKSNSNDTRLPLPPGSYGWPIIGETMKFFYNPEKFVTDRMTKYSPEIFKTKFFNEKIAVICGPNGHKFLFSNDHKLFSQFHPKAMEKLFLSSSSRKKSHAEEGASLDKDLKLVRGPGVFKTDALIHYVAAMDSIIQQKIKAELNEVEVVKAYPFSRNITLTLACRYFLGMEISAERIARLVGYFDQVTLGMHSMPLDFPGTTFYYACKAADVIRKELSGIIQEKKAEMAAAKEGGAPKAEDLLSHMIAASCEDGSEAEAEIGDKIMGLIVAGYGTVSTAITYFMKYVGERPDIYHKILSEQLEISKGKQAGEYLSWDDMQKMKYSWAVICEVMRFTPPVQGNFRVALTDFTYAGYTIPKGWKVFWTVTTTQKNPEYFREPEKFDPSRFIDGDGPPPFTYVPFGGGPRMCYEKEYSRLVVLAFVHNVVKKFKWEVLFPNEKILGTMLPIPEKGLPIRLQAC</sequence>
<gene>
    <name evidence="11" type="ORF">TEA_027215</name>
</gene>
<dbReference type="InterPro" id="IPR036396">
    <property type="entry name" value="Cyt_P450_sf"/>
</dbReference>
<dbReference type="Pfam" id="PF00067">
    <property type="entry name" value="p450"/>
    <property type="match status" value="1"/>
</dbReference>
<evidence type="ECO:0000256" key="3">
    <source>
        <dbReference type="ARBA" id="ARBA00010617"/>
    </source>
</evidence>
<dbReference type="PANTHER" id="PTHR24286">
    <property type="entry name" value="CYTOCHROME P450 26"/>
    <property type="match status" value="1"/>
</dbReference>
<dbReference type="EMBL" id="SDRB02006769">
    <property type="protein sequence ID" value="THG12123.1"/>
    <property type="molecule type" value="Genomic_DNA"/>
</dbReference>
<evidence type="ECO:0000313" key="11">
    <source>
        <dbReference type="EMBL" id="THG12123.1"/>
    </source>
</evidence>
<evidence type="ECO:0000256" key="2">
    <source>
        <dbReference type="ARBA" id="ARBA00004167"/>
    </source>
</evidence>
<dbReference type="GO" id="GO:0016125">
    <property type="term" value="P:sterol metabolic process"/>
    <property type="evidence" value="ECO:0007669"/>
    <property type="project" value="TreeGrafter"/>
</dbReference>
<reference evidence="11 12" key="1">
    <citation type="journal article" date="2018" name="Proc. Natl. Acad. Sci. U.S.A.">
        <title>Draft genome sequence of Camellia sinensis var. sinensis provides insights into the evolution of the tea genome and tea quality.</title>
        <authorList>
            <person name="Wei C."/>
            <person name="Yang H."/>
            <person name="Wang S."/>
            <person name="Zhao J."/>
            <person name="Liu C."/>
            <person name="Gao L."/>
            <person name="Xia E."/>
            <person name="Lu Y."/>
            <person name="Tai Y."/>
            <person name="She G."/>
            <person name="Sun J."/>
            <person name="Cao H."/>
            <person name="Tong W."/>
            <person name="Gao Q."/>
            <person name="Li Y."/>
            <person name="Deng W."/>
            <person name="Jiang X."/>
            <person name="Wang W."/>
            <person name="Chen Q."/>
            <person name="Zhang S."/>
            <person name="Li H."/>
            <person name="Wu J."/>
            <person name="Wang P."/>
            <person name="Li P."/>
            <person name="Shi C."/>
            <person name="Zheng F."/>
            <person name="Jian J."/>
            <person name="Huang B."/>
            <person name="Shan D."/>
            <person name="Shi M."/>
            <person name="Fang C."/>
            <person name="Yue Y."/>
            <person name="Li F."/>
            <person name="Li D."/>
            <person name="Wei S."/>
            <person name="Han B."/>
            <person name="Jiang C."/>
            <person name="Yin Y."/>
            <person name="Xia T."/>
            <person name="Zhang Z."/>
            <person name="Bennetzen J.L."/>
            <person name="Zhao S."/>
            <person name="Wan X."/>
        </authorList>
    </citation>
    <scope>NUCLEOTIDE SEQUENCE [LARGE SCALE GENOMIC DNA]</scope>
    <source>
        <strain evidence="12">cv. Shuchazao</strain>
        <tissue evidence="11">Leaf</tissue>
    </source>
</reference>
<dbReference type="GO" id="GO:0005506">
    <property type="term" value="F:iron ion binding"/>
    <property type="evidence" value="ECO:0007669"/>
    <property type="project" value="InterPro"/>
</dbReference>
<evidence type="ECO:0000256" key="8">
    <source>
        <dbReference type="ARBA" id="ARBA00023004"/>
    </source>
</evidence>
<evidence type="ECO:0000256" key="5">
    <source>
        <dbReference type="ARBA" id="ARBA00022723"/>
    </source>
</evidence>
<keyword evidence="10" id="KW-0349">Heme</keyword>
<evidence type="ECO:0000256" key="1">
    <source>
        <dbReference type="ARBA" id="ARBA00001971"/>
    </source>
</evidence>
<keyword evidence="4" id="KW-0812">Transmembrane</keyword>
<comment type="similarity">
    <text evidence="3">Belongs to the cytochrome P450 family.</text>
</comment>
<dbReference type="CDD" id="cd11043">
    <property type="entry name" value="CYP90-like"/>
    <property type="match status" value="1"/>
</dbReference>
<evidence type="ECO:0000256" key="4">
    <source>
        <dbReference type="ARBA" id="ARBA00022692"/>
    </source>
</evidence>
<evidence type="ECO:0000256" key="9">
    <source>
        <dbReference type="ARBA" id="ARBA00023136"/>
    </source>
</evidence>
<feature type="binding site" description="axial binding residue" evidence="10">
    <location>
        <position position="433"/>
    </location>
    <ligand>
        <name>heme</name>
        <dbReference type="ChEBI" id="CHEBI:30413"/>
    </ligand>
    <ligandPart>
        <name>Fe</name>
        <dbReference type="ChEBI" id="CHEBI:18248"/>
    </ligandPart>
</feature>
<dbReference type="Proteomes" id="UP000306102">
    <property type="component" value="Unassembled WGS sequence"/>
</dbReference>
<dbReference type="InterPro" id="IPR002401">
    <property type="entry name" value="Cyt_P450_E_grp-I"/>
</dbReference>
<dbReference type="GO" id="GO:0020037">
    <property type="term" value="F:heme binding"/>
    <property type="evidence" value="ECO:0007669"/>
    <property type="project" value="InterPro"/>
</dbReference>
<dbReference type="SUPFAM" id="SSF48264">
    <property type="entry name" value="Cytochrome P450"/>
    <property type="match status" value="1"/>
</dbReference>
<comment type="cofactor">
    <cofactor evidence="1 10">
        <name>heme</name>
        <dbReference type="ChEBI" id="CHEBI:30413"/>
    </cofactor>
</comment>
<evidence type="ECO:0008006" key="13">
    <source>
        <dbReference type="Google" id="ProtNLM"/>
    </source>
</evidence>
<proteinExistence type="inferred from homology"/>
<comment type="caution">
    <text evidence="11">The sequence shown here is derived from an EMBL/GenBank/DDBJ whole genome shotgun (WGS) entry which is preliminary data.</text>
</comment>
<dbReference type="AlphaFoldDB" id="A0A4S4E7U1"/>